<protein>
    <submittedName>
        <fullName evidence="6">IclR family transcriptional regulator C-terminal domain-containing protein</fullName>
    </submittedName>
</protein>
<keyword evidence="1" id="KW-0805">Transcription regulation</keyword>
<dbReference type="SUPFAM" id="SSF46785">
    <property type="entry name" value="Winged helix' DNA-binding domain"/>
    <property type="match status" value="1"/>
</dbReference>
<dbReference type="EMBL" id="JBHLVZ010000011">
    <property type="protein sequence ID" value="MFC0385656.1"/>
    <property type="molecule type" value="Genomic_DNA"/>
</dbReference>
<evidence type="ECO:0000256" key="2">
    <source>
        <dbReference type="ARBA" id="ARBA00023125"/>
    </source>
</evidence>
<evidence type="ECO:0000313" key="7">
    <source>
        <dbReference type="Proteomes" id="UP001589789"/>
    </source>
</evidence>
<feature type="domain" description="IclR-ED" evidence="5">
    <location>
        <begin position="84"/>
        <end position="268"/>
    </location>
</feature>
<dbReference type="NCBIfam" id="TIGR02431">
    <property type="entry name" value="pcaR_pcaU"/>
    <property type="match status" value="1"/>
</dbReference>
<accession>A0ABV6IPY0</accession>
<dbReference type="Pfam" id="PF01614">
    <property type="entry name" value="IclR_C"/>
    <property type="match status" value="1"/>
</dbReference>
<dbReference type="PANTHER" id="PTHR30136">
    <property type="entry name" value="HELIX-TURN-HELIX TRANSCRIPTIONAL REGULATOR, ICLR FAMILY"/>
    <property type="match status" value="1"/>
</dbReference>
<dbReference type="InterPro" id="IPR036388">
    <property type="entry name" value="WH-like_DNA-bd_sf"/>
</dbReference>
<evidence type="ECO:0000256" key="1">
    <source>
        <dbReference type="ARBA" id="ARBA00023015"/>
    </source>
</evidence>
<dbReference type="Gene3D" id="3.30.450.40">
    <property type="match status" value="1"/>
</dbReference>
<feature type="domain" description="HTH iclR-type" evidence="4">
    <location>
        <begin position="23"/>
        <end position="83"/>
    </location>
</feature>
<dbReference type="PROSITE" id="PS51077">
    <property type="entry name" value="HTH_ICLR"/>
    <property type="match status" value="1"/>
</dbReference>
<dbReference type="PANTHER" id="PTHR30136:SF34">
    <property type="entry name" value="TRANSCRIPTIONAL REGULATOR"/>
    <property type="match status" value="1"/>
</dbReference>
<dbReference type="SUPFAM" id="SSF55781">
    <property type="entry name" value="GAF domain-like"/>
    <property type="match status" value="1"/>
</dbReference>
<keyword evidence="7" id="KW-1185">Reference proteome</keyword>
<name>A0ABV6IPY0_9PROT</name>
<evidence type="ECO:0000313" key="6">
    <source>
        <dbReference type="EMBL" id="MFC0385656.1"/>
    </source>
</evidence>
<proteinExistence type="predicted"/>
<dbReference type="RefSeq" id="WP_377049804.1">
    <property type="nucleotide sequence ID" value="NZ_JBHLVZ010000011.1"/>
</dbReference>
<keyword evidence="3" id="KW-0804">Transcription</keyword>
<dbReference type="InterPro" id="IPR050707">
    <property type="entry name" value="HTH_MetabolicPath_Reg"/>
</dbReference>
<dbReference type="SMART" id="SM00346">
    <property type="entry name" value="HTH_ICLR"/>
    <property type="match status" value="1"/>
</dbReference>
<dbReference type="PROSITE" id="PS51078">
    <property type="entry name" value="ICLR_ED"/>
    <property type="match status" value="1"/>
</dbReference>
<evidence type="ECO:0000259" key="4">
    <source>
        <dbReference type="PROSITE" id="PS51077"/>
    </source>
</evidence>
<dbReference type="InterPro" id="IPR029016">
    <property type="entry name" value="GAF-like_dom_sf"/>
</dbReference>
<reference evidence="6 7" key="1">
    <citation type="submission" date="2024-09" db="EMBL/GenBank/DDBJ databases">
        <authorList>
            <person name="Sun Q."/>
            <person name="Mori K."/>
        </authorList>
    </citation>
    <scope>NUCLEOTIDE SEQUENCE [LARGE SCALE GENOMIC DNA]</scope>
    <source>
        <strain evidence="6 7">CCM 7468</strain>
    </source>
</reference>
<evidence type="ECO:0000256" key="3">
    <source>
        <dbReference type="ARBA" id="ARBA00023163"/>
    </source>
</evidence>
<dbReference type="Gene3D" id="1.10.10.10">
    <property type="entry name" value="Winged helix-like DNA-binding domain superfamily/Winged helix DNA-binding domain"/>
    <property type="match status" value="1"/>
</dbReference>
<comment type="caution">
    <text evidence="6">The sequence shown here is derived from an EMBL/GenBank/DDBJ whole genome shotgun (WGS) entry which is preliminary data.</text>
</comment>
<dbReference type="InterPro" id="IPR012794">
    <property type="entry name" value="PcaR_PcaU"/>
</dbReference>
<dbReference type="InterPro" id="IPR014757">
    <property type="entry name" value="Tscrpt_reg_IclR_C"/>
</dbReference>
<keyword evidence="2" id="KW-0238">DNA-binding</keyword>
<sequence>MSGAALAGAPDQEADKEQGRDFVTALARGLSVMRAFTEQDQDLTLADIARRVELSRATVRRSLLTLEALGYVQSSGPFFRLAPQVLTLAQAYLSSSVLPRVAQPFLERTSEALGDSCSASVLHGEDVIYVARSTRKRAGSLHRDVGTHLPAYCTSMGRVLLANLPEGELDRFFRTARLEQVTPFTLHTEEALRAALDKVRREGFCTVDQELEIDLRSLAVPIRNAAGRIVASLNVSTQARRTTSEELLGTYRLALEEAAAGMRPLLIGS</sequence>
<dbReference type="InterPro" id="IPR036390">
    <property type="entry name" value="WH_DNA-bd_sf"/>
</dbReference>
<organism evidence="6 7">
    <name type="scientific">Muricoccus vinaceus</name>
    <dbReference type="NCBI Taxonomy" id="424704"/>
    <lineage>
        <taxon>Bacteria</taxon>
        <taxon>Pseudomonadati</taxon>
        <taxon>Pseudomonadota</taxon>
        <taxon>Alphaproteobacteria</taxon>
        <taxon>Acetobacterales</taxon>
        <taxon>Roseomonadaceae</taxon>
        <taxon>Muricoccus</taxon>
    </lineage>
</organism>
<gene>
    <name evidence="6" type="ORF">ACFFIC_08810</name>
</gene>
<dbReference type="Pfam" id="PF09339">
    <property type="entry name" value="HTH_IclR"/>
    <property type="match status" value="1"/>
</dbReference>
<dbReference type="Proteomes" id="UP001589789">
    <property type="component" value="Unassembled WGS sequence"/>
</dbReference>
<dbReference type="InterPro" id="IPR005471">
    <property type="entry name" value="Tscrpt_reg_IclR_N"/>
</dbReference>
<evidence type="ECO:0000259" key="5">
    <source>
        <dbReference type="PROSITE" id="PS51078"/>
    </source>
</evidence>